<dbReference type="Proteomes" id="UP001175000">
    <property type="component" value="Unassembled WGS sequence"/>
</dbReference>
<evidence type="ECO:0008006" key="4">
    <source>
        <dbReference type="Google" id="ProtNLM"/>
    </source>
</evidence>
<gene>
    <name evidence="2" type="ORF">B0T14DRAFT_433347</name>
</gene>
<accession>A0AA39WKS7</accession>
<keyword evidence="1" id="KW-0732">Signal</keyword>
<protein>
    <recommendedName>
        <fullName evidence="4">Secreted protein</fullName>
    </recommendedName>
</protein>
<reference evidence="2" key="1">
    <citation type="submission" date="2023-06" db="EMBL/GenBank/DDBJ databases">
        <title>Genome-scale phylogeny and comparative genomics of the fungal order Sordariales.</title>
        <authorList>
            <consortium name="Lawrence Berkeley National Laboratory"/>
            <person name="Hensen N."/>
            <person name="Bonometti L."/>
            <person name="Westerberg I."/>
            <person name="Brannstrom I.O."/>
            <person name="Guillou S."/>
            <person name="Cros-Aarteil S."/>
            <person name="Calhoun S."/>
            <person name="Haridas S."/>
            <person name="Kuo A."/>
            <person name="Mondo S."/>
            <person name="Pangilinan J."/>
            <person name="Riley R."/>
            <person name="Labutti K."/>
            <person name="Andreopoulos B."/>
            <person name="Lipzen A."/>
            <person name="Chen C."/>
            <person name="Yanf M."/>
            <person name="Daum C."/>
            <person name="Ng V."/>
            <person name="Clum A."/>
            <person name="Steindorff A."/>
            <person name="Ohm R."/>
            <person name="Martin F."/>
            <person name="Silar P."/>
            <person name="Natvig D."/>
            <person name="Lalanne C."/>
            <person name="Gautier V."/>
            <person name="Ament-Velasquez S.L."/>
            <person name="Kruys A."/>
            <person name="Hutchinson M.I."/>
            <person name="Powell A.J."/>
            <person name="Barry K."/>
            <person name="Miller A.N."/>
            <person name="Grigoriev I.V."/>
            <person name="Debuchy R."/>
            <person name="Gladieux P."/>
            <person name="Thoren M.H."/>
            <person name="Johannesson H."/>
        </authorList>
    </citation>
    <scope>NUCLEOTIDE SEQUENCE</scope>
    <source>
        <strain evidence="2">CBS 606.72</strain>
    </source>
</reference>
<evidence type="ECO:0000313" key="2">
    <source>
        <dbReference type="EMBL" id="KAK0617222.1"/>
    </source>
</evidence>
<dbReference type="AlphaFoldDB" id="A0AA39WKS7"/>
<evidence type="ECO:0000313" key="3">
    <source>
        <dbReference type="Proteomes" id="UP001175000"/>
    </source>
</evidence>
<dbReference type="EMBL" id="JAULSU010000005">
    <property type="protein sequence ID" value="KAK0617222.1"/>
    <property type="molecule type" value="Genomic_DNA"/>
</dbReference>
<organism evidence="2 3">
    <name type="scientific">Immersiella caudata</name>
    <dbReference type="NCBI Taxonomy" id="314043"/>
    <lineage>
        <taxon>Eukaryota</taxon>
        <taxon>Fungi</taxon>
        <taxon>Dikarya</taxon>
        <taxon>Ascomycota</taxon>
        <taxon>Pezizomycotina</taxon>
        <taxon>Sordariomycetes</taxon>
        <taxon>Sordariomycetidae</taxon>
        <taxon>Sordariales</taxon>
        <taxon>Lasiosphaeriaceae</taxon>
        <taxon>Immersiella</taxon>
    </lineage>
</organism>
<name>A0AA39WKS7_9PEZI</name>
<feature type="signal peptide" evidence="1">
    <location>
        <begin position="1"/>
        <end position="18"/>
    </location>
</feature>
<comment type="caution">
    <text evidence="2">The sequence shown here is derived from an EMBL/GenBank/DDBJ whole genome shotgun (WGS) entry which is preliminary data.</text>
</comment>
<evidence type="ECO:0000256" key="1">
    <source>
        <dbReference type="SAM" id="SignalP"/>
    </source>
</evidence>
<sequence length="171" mass="18780">MRLSLLSAGLLAPLTALAAPATDAAGVPYDYLNKRENLCSLSAPPALCVPNASVTPEETAIRAYKFYRAFIVDGDPRTMFSLIDNVYTQHNPGYRSGPQAIWSLFCAGRKIGTEQSTSHCFVPSTNMSYARYATIDRWRWVDGCVHEHWDQGERFPPADQCAPVPAAAKTP</sequence>
<dbReference type="Gene3D" id="3.10.450.50">
    <property type="match status" value="1"/>
</dbReference>
<proteinExistence type="predicted"/>
<keyword evidence="3" id="KW-1185">Reference proteome</keyword>
<dbReference type="SUPFAM" id="SSF54427">
    <property type="entry name" value="NTF2-like"/>
    <property type="match status" value="1"/>
</dbReference>
<feature type="chain" id="PRO_5041342754" description="Secreted protein" evidence="1">
    <location>
        <begin position="19"/>
        <end position="171"/>
    </location>
</feature>
<dbReference type="InterPro" id="IPR032710">
    <property type="entry name" value="NTF2-like_dom_sf"/>
</dbReference>